<dbReference type="Gene3D" id="1.10.510.10">
    <property type="entry name" value="Transferase(Phosphotransferase) domain 1"/>
    <property type="match status" value="1"/>
</dbReference>
<organism evidence="2">
    <name type="scientific">Spironucleus salmonicida</name>
    <dbReference type="NCBI Taxonomy" id="348837"/>
    <lineage>
        <taxon>Eukaryota</taxon>
        <taxon>Metamonada</taxon>
        <taxon>Diplomonadida</taxon>
        <taxon>Hexamitidae</taxon>
        <taxon>Hexamitinae</taxon>
        <taxon>Spironucleus</taxon>
    </lineage>
</organism>
<sequence>MPPQQFFQQQHDLKNPAVSYIKYEDCIGVGSFKRVFRCINIFDGKEYAWNEVSLEKLDPISSSKIFQEIKFYQILSHPNIIKIYHQWFNEQNTLIFITELISGGSLRDFIKKIHAPFKLKVIQDWSRQILSALQYLHSMNILHRDLKAQNIYYDYTTNIVKIGDLGLSTTREFQDIEIVYNKQMSMVGTSEFMAPEIYFQQYTEKVDIYAFGMCMCEFFTKEFPYQECKHTMEIYNKVMAGVLPECVKKITNTYASDLISLCLQNKPEKRPSIAQILQTAFMKTIFNNEIGSSSTPQIGALRFSNRNSNLRLNIPASPSSVEKVPPQIQLKVQNYPPITQVSSTSTILRNAPQENELAQDFSKSLGCFETADKIPFVKLIKLHVKNGIKIIELQITVGEHKYKWPVSEEDVVQNSVEELMEVWKIDSQYQSLITDQFNSIWRDIRLGILESEK</sequence>
<reference evidence="2 3" key="1">
    <citation type="journal article" date="2014" name="PLoS Genet.">
        <title>The Genome of Spironucleus salmonicida Highlights a Fish Pathogen Adapted to Fluctuating Environments.</title>
        <authorList>
            <person name="Xu F."/>
            <person name="Jerlstrom-Hultqvist J."/>
            <person name="Einarsson E."/>
            <person name="Astvaldsson A."/>
            <person name="Svard S.G."/>
            <person name="Andersson J.O."/>
        </authorList>
    </citation>
    <scope>NUCLEOTIDE SEQUENCE</scope>
    <source>
        <strain evidence="3">ATCC 50377</strain>
    </source>
</reference>
<dbReference type="GO" id="GO:0005524">
    <property type="term" value="F:ATP binding"/>
    <property type="evidence" value="ECO:0007669"/>
    <property type="project" value="InterPro"/>
</dbReference>
<protein>
    <submittedName>
        <fullName evidence="2">Kinase, WNK</fullName>
    </submittedName>
</protein>
<dbReference type="VEuPathDB" id="GiardiaDB:SS50377_27534"/>
<dbReference type="InterPro" id="IPR011009">
    <property type="entry name" value="Kinase-like_dom_sf"/>
</dbReference>
<dbReference type="Proteomes" id="UP000018208">
    <property type="component" value="Unassembled WGS sequence"/>
</dbReference>
<dbReference type="AlphaFoldDB" id="V6M129"/>
<dbReference type="EMBL" id="AUWU02000007">
    <property type="protein sequence ID" value="KAH0571233.1"/>
    <property type="molecule type" value="Genomic_DNA"/>
</dbReference>
<keyword evidence="4" id="KW-1185">Reference proteome</keyword>
<keyword evidence="2" id="KW-0418">Kinase</keyword>
<dbReference type="PROSITE" id="PS00108">
    <property type="entry name" value="PROTEIN_KINASE_ST"/>
    <property type="match status" value="1"/>
</dbReference>
<dbReference type="SMART" id="SM00220">
    <property type="entry name" value="S_TKc"/>
    <property type="match status" value="1"/>
</dbReference>
<accession>V6M129</accession>
<dbReference type="Pfam" id="PF00069">
    <property type="entry name" value="Pkinase"/>
    <property type="match status" value="1"/>
</dbReference>
<evidence type="ECO:0000313" key="3">
    <source>
        <dbReference type="EMBL" id="KAH0571233.1"/>
    </source>
</evidence>
<dbReference type="InterPro" id="IPR001245">
    <property type="entry name" value="Ser-Thr/Tyr_kinase_cat_dom"/>
</dbReference>
<proteinExistence type="predicted"/>
<feature type="domain" description="Protein kinase" evidence="1">
    <location>
        <begin position="21"/>
        <end position="282"/>
    </location>
</feature>
<evidence type="ECO:0000313" key="2">
    <source>
        <dbReference type="EMBL" id="EST46874.1"/>
    </source>
</evidence>
<dbReference type="InterPro" id="IPR050588">
    <property type="entry name" value="WNK_Ser-Thr_kinase"/>
</dbReference>
<dbReference type="InterPro" id="IPR000719">
    <property type="entry name" value="Prot_kinase_dom"/>
</dbReference>
<dbReference type="EMBL" id="KI546057">
    <property type="protein sequence ID" value="EST46874.1"/>
    <property type="molecule type" value="Genomic_DNA"/>
</dbReference>
<dbReference type="PROSITE" id="PS50011">
    <property type="entry name" value="PROTEIN_KINASE_DOM"/>
    <property type="match status" value="1"/>
</dbReference>
<name>V6M129_9EUKA</name>
<dbReference type="PRINTS" id="PR00109">
    <property type="entry name" value="TYRKINASE"/>
</dbReference>
<dbReference type="InterPro" id="IPR008271">
    <property type="entry name" value="Ser/Thr_kinase_AS"/>
</dbReference>
<keyword evidence="2" id="KW-0808">Transferase</keyword>
<dbReference type="PANTHER" id="PTHR13902">
    <property type="entry name" value="SERINE/THREONINE-PROTEIN KINASE WNK WITH NO LYSINE -RELATED"/>
    <property type="match status" value="1"/>
</dbReference>
<reference evidence="3" key="2">
    <citation type="submission" date="2020-12" db="EMBL/GenBank/DDBJ databases">
        <title>New Spironucleus salmonicida genome in near-complete chromosomes.</title>
        <authorList>
            <person name="Xu F."/>
            <person name="Kurt Z."/>
            <person name="Jimenez-Gonzalez A."/>
            <person name="Astvaldsson A."/>
            <person name="Andersson J.O."/>
            <person name="Svard S.G."/>
        </authorList>
    </citation>
    <scope>NUCLEOTIDE SEQUENCE</scope>
    <source>
        <strain evidence="3">ATCC 50377</strain>
    </source>
</reference>
<dbReference type="SUPFAM" id="SSF56112">
    <property type="entry name" value="Protein kinase-like (PK-like)"/>
    <property type="match status" value="1"/>
</dbReference>
<dbReference type="OrthoDB" id="4062651at2759"/>
<gene>
    <name evidence="2" type="ORF">SS50377_13025</name>
    <name evidence="3" type="ORF">SS50377_27534</name>
</gene>
<evidence type="ECO:0000313" key="4">
    <source>
        <dbReference type="Proteomes" id="UP000018208"/>
    </source>
</evidence>
<evidence type="ECO:0000259" key="1">
    <source>
        <dbReference type="PROSITE" id="PS50011"/>
    </source>
</evidence>
<dbReference type="Gene3D" id="3.30.200.20">
    <property type="entry name" value="Phosphorylase Kinase, domain 1"/>
    <property type="match status" value="1"/>
</dbReference>
<dbReference type="GO" id="GO:0004672">
    <property type="term" value="F:protein kinase activity"/>
    <property type="evidence" value="ECO:0007669"/>
    <property type="project" value="InterPro"/>
</dbReference>